<dbReference type="eggNOG" id="ENOG502QQ16">
    <property type="taxonomic scope" value="Eukaryota"/>
</dbReference>
<organism evidence="11">
    <name type="scientific">Spathaspora passalidarum (strain NRRL Y-27907 / 11-Y1)</name>
    <dbReference type="NCBI Taxonomy" id="619300"/>
    <lineage>
        <taxon>Eukaryota</taxon>
        <taxon>Fungi</taxon>
        <taxon>Dikarya</taxon>
        <taxon>Ascomycota</taxon>
        <taxon>Saccharomycotina</taxon>
        <taxon>Pichiomycetes</taxon>
        <taxon>Debaryomycetaceae</taxon>
        <taxon>Spathaspora</taxon>
    </lineage>
</organism>
<dbReference type="GeneID" id="18872626"/>
<dbReference type="GO" id="GO:0000026">
    <property type="term" value="F:alpha-1,2-mannosyltransferase activity"/>
    <property type="evidence" value="ECO:0007669"/>
    <property type="project" value="TreeGrafter"/>
</dbReference>
<evidence type="ECO:0000256" key="7">
    <source>
        <dbReference type="ARBA" id="ARBA00022989"/>
    </source>
</evidence>
<evidence type="ECO:0000256" key="4">
    <source>
        <dbReference type="ARBA" id="ARBA00022679"/>
    </source>
</evidence>
<dbReference type="SUPFAM" id="SSF53448">
    <property type="entry name" value="Nucleotide-diphospho-sugar transferases"/>
    <property type="match status" value="1"/>
</dbReference>
<keyword evidence="8" id="KW-0333">Golgi apparatus</keyword>
<dbReference type="InterPro" id="IPR029044">
    <property type="entry name" value="Nucleotide-diphossugar_trans"/>
</dbReference>
<evidence type="ECO:0000256" key="6">
    <source>
        <dbReference type="ARBA" id="ARBA00022968"/>
    </source>
</evidence>
<gene>
    <name evidence="10" type="ORF">SPAPADRAFT_58821</name>
</gene>
<dbReference type="STRING" id="619300.G3AE68"/>
<evidence type="ECO:0000256" key="3">
    <source>
        <dbReference type="ARBA" id="ARBA00009105"/>
    </source>
</evidence>
<dbReference type="OMA" id="GFHGMAM"/>
<dbReference type="PANTHER" id="PTHR31646">
    <property type="entry name" value="ALPHA-1,2-MANNOSYLTRANSFERASE MNN2"/>
    <property type="match status" value="1"/>
</dbReference>
<dbReference type="Pfam" id="PF11051">
    <property type="entry name" value="Mannosyl_trans3"/>
    <property type="match status" value="1"/>
</dbReference>
<dbReference type="InterPro" id="IPR022751">
    <property type="entry name" value="Alpha_mannosyltransferase"/>
</dbReference>
<evidence type="ECO:0000256" key="1">
    <source>
        <dbReference type="ARBA" id="ARBA00004323"/>
    </source>
</evidence>
<keyword evidence="5" id="KW-0812">Transmembrane</keyword>
<evidence type="ECO:0000256" key="8">
    <source>
        <dbReference type="ARBA" id="ARBA00023034"/>
    </source>
</evidence>
<evidence type="ECO:0000256" key="5">
    <source>
        <dbReference type="ARBA" id="ARBA00022692"/>
    </source>
</evidence>
<dbReference type="GO" id="GO:0000139">
    <property type="term" value="C:Golgi membrane"/>
    <property type="evidence" value="ECO:0007669"/>
    <property type="project" value="UniProtKB-SubCell"/>
</dbReference>
<protein>
    <submittedName>
        <fullName evidence="10">Uncharacterized protein</fullName>
    </submittedName>
</protein>
<keyword evidence="7" id="KW-1133">Transmembrane helix</keyword>
<accession>G3AE68</accession>
<dbReference type="PROSITE" id="PS50890">
    <property type="entry name" value="PUA"/>
    <property type="match status" value="1"/>
</dbReference>
<keyword evidence="9" id="KW-0472">Membrane</keyword>
<dbReference type="PANTHER" id="PTHR31646:SF1">
    <property type="entry name" value="ALPHA-1,2-MANNOSYLTRANSFERASE MNN2"/>
    <property type="match status" value="1"/>
</dbReference>
<keyword evidence="6" id="KW-0735">Signal-anchor</keyword>
<dbReference type="KEGG" id="spaa:SPAPADRAFT_58821"/>
<dbReference type="HOGENOM" id="CLU_013298_0_0_1"/>
<dbReference type="Proteomes" id="UP000000709">
    <property type="component" value="Unassembled WGS sequence"/>
</dbReference>
<dbReference type="RefSeq" id="XP_007373014.1">
    <property type="nucleotide sequence ID" value="XM_007372952.1"/>
</dbReference>
<comment type="subcellular location">
    <subcellularLocation>
        <location evidence="1">Golgi apparatus membrane</location>
        <topology evidence="1">Single-pass type II membrane protein</topology>
    </subcellularLocation>
</comment>
<evidence type="ECO:0000313" key="10">
    <source>
        <dbReference type="EMBL" id="EGW35602.1"/>
    </source>
</evidence>
<sequence>MLPIEVVIPTFKDYEREAEFCKVFLPKHNAKCIIVEEAFGKDIVTQIGSYQFKAAGLAISSFQHTLLLDSDNNPVMAPDRLFEAKVYKTNGMVLWPDYWPRTMSPEWHDIIGKPYSLTEKVRDGRFPLVNVQHLTPEQEEKTKFTELKGTLSDLSTESGQVMINKGTHGKVVLMILYYNMFGPELYYKLFSLGALGEGDKDTFATAAFACGKQYYQVKSFIKTYGYHDDGYNGMTMAQKDPEEDYQLFMRLEKEYRDKGIDWDKDAKEAFGGDNDVPVFTLHCNIKKINPFEYIKDDKISDLSANRLKHRFYSKFKMRLPEDGIDGVSTVKEIDFELSRWESVEELLCEKKIKFTITKEKDIESVCEYIKNTIAWLKVKK</sequence>
<reference evidence="10 11" key="1">
    <citation type="journal article" date="2011" name="Proc. Natl. Acad. Sci. U.S.A.">
        <title>Comparative genomics of xylose-fermenting fungi for enhanced biofuel production.</title>
        <authorList>
            <person name="Wohlbach D.J."/>
            <person name="Kuo A."/>
            <person name="Sato T.K."/>
            <person name="Potts K.M."/>
            <person name="Salamov A.A."/>
            <person name="LaButti K.M."/>
            <person name="Sun H."/>
            <person name="Clum A."/>
            <person name="Pangilinan J.L."/>
            <person name="Lindquist E.A."/>
            <person name="Lucas S."/>
            <person name="Lapidus A."/>
            <person name="Jin M."/>
            <person name="Gunawan C."/>
            <person name="Balan V."/>
            <person name="Dale B.E."/>
            <person name="Jeffries T.W."/>
            <person name="Zinkel R."/>
            <person name="Barry K.W."/>
            <person name="Grigoriev I.V."/>
            <person name="Gasch A.P."/>
        </authorList>
    </citation>
    <scope>NUCLEOTIDE SEQUENCE [LARGE SCALE GENOMIC DNA]</scope>
    <source>
        <strain evidence="11">NRRL Y-27907 / 11-Y1</strain>
    </source>
</reference>
<dbReference type="AlphaFoldDB" id="G3AE68"/>
<keyword evidence="4" id="KW-0808">Transferase</keyword>
<proteinExistence type="inferred from homology"/>
<keyword evidence="11" id="KW-1185">Reference proteome</keyword>
<dbReference type="OrthoDB" id="430354at2759"/>
<evidence type="ECO:0000256" key="9">
    <source>
        <dbReference type="ARBA" id="ARBA00023136"/>
    </source>
</evidence>
<dbReference type="UniPathway" id="UPA00378"/>
<comment type="similarity">
    <text evidence="3">Belongs to the MNN1/MNT family.</text>
</comment>
<evidence type="ECO:0000256" key="2">
    <source>
        <dbReference type="ARBA" id="ARBA00004922"/>
    </source>
</evidence>
<comment type="pathway">
    <text evidence="2">Protein modification; protein glycosylation.</text>
</comment>
<dbReference type="EMBL" id="GL996499">
    <property type="protein sequence ID" value="EGW35602.1"/>
    <property type="molecule type" value="Genomic_DNA"/>
</dbReference>
<name>G3AE68_SPAPN</name>
<dbReference type="GO" id="GO:0046354">
    <property type="term" value="P:mannan biosynthetic process"/>
    <property type="evidence" value="ECO:0007669"/>
    <property type="project" value="TreeGrafter"/>
</dbReference>
<dbReference type="InParanoid" id="G3AE68"/>
<evidence type="ECO:0000313" key="11">
    <source>
        <dbReference type="Proteomes" id="UP000000709"/>
    </source>
</evidence>